<organism evidence="2 3">
    <name type="scientific">Rhizopogon vesiculosus</name>
    <dbReference type="NCBI Taxonomy" id="180088"/>
    <lineage>
        <taxon>Eukaryota</taxon>
        <taxon>Fungi</taxon>
        <taxon>Dikarya</taxon>
        <taxon>Basidiomycota</taxon>
        <taxon>Agaricomycotina</taxon>
        <taxon>Agaricomycetes</taxon>
        <taxon>Agaricomycetidae</taxon>
        <taxon>Boletales</taxon>
        <taxon>Suillineae</taxon>
        <taxon>Rhizopogonaceae</taxon>
        <taxon>Rhizopogon</taxon>
    </lineage>
</organism>
<reference evidence="2 3" key="1">
    <citation type="submission" date="2016-03" db="EMBL/GenBank/DDBJ databases">
        <title>Comparative genomics of the ectomycorrhizal sister species Rhizopogon vinicolor and Rhizopogon vesiculosus (Basidiomycota: Boletales) reveals a divergence of the mating type B locus.</title>
        <authorList>
            <person name="Mujic A.B."/>
            <person name="Kuo A."/>
            <person name="Tritt A."/>
            <person name="Lipzen A."/>
            <person name="Chen C."/>
            <person name="Johnson J."/>
            <person name="Sharma A."/>
            <person name="Barry K."/>
            <person name="Grigoriev I.V."/>
            <person name="Spatafora J.W."/>
        </authorList>
    </citation>
    <scope>NUCLEOTIDE SEQUENCE [LARGE SCALE GENOMIC DNA]</scope>
    <source>
        <strain evidence="2 3">AM-OR11-056</strain>
    </source>
</reference>
<dbReference type="EMBL" id="LVVM01001575">
    <property type="protein sequence ID" value="OJA18249.1"/>
    <property type="molecule type" value="Genomic_DNA"/>
</dbReference>
<evidence type="ECO:0000313" key="3">
    <source>
        <dbReference type="Proteomes" id="UP000183567"/>
    </source>
</evidence>
<evidence type="ECO:0000313" key="2">
    <source>
        <dbReference type="EMBL" id="OJA18249.1"/>
    </source>
</evidence>
<proteinExistence type="predicted"/>
<accession>A0A1J8QXX1</accession>
<comment type="caution">
    <text evidence="2">The sequence shown here is derived from an EMBL/GenBank/DDBJ whole genome shotgun (WGS) entry which is preliminary data.</text>
</comment>
<keyword evidence="3" id="KW-1185">Reference proteome</keyword>
<dbReference type="Proteomes" id="UP000183567">
    <property type="component" value="Unassembled WGS sequence"/>
</dbReference>
<feature type="region of interest" description="Disordered" evidence="1">
    <location>
        <begin position="1"/>
        <end position="20"/>
    </location>
</feature>
<sequence>MAAHAAAAKPLRPTPAIPASPPDFVSMLRSLFGTDAPVAGADDGKGISDDGGIVAVVLHDLLKDKGRQRKGVIRR</sequence>
<evidence type="ECO:0000256" key="1">
    <source>
        <dbReference type="SAM" id="MobiDB-lite"/>
    </source>
</evidence>
<dbReference type="AlphaFoldDB" id="A0A1J8QXX1"/>
<protein>
    <submittedName>
        <fullName evidence="2">Uncharacterized protein</fullName>
    </submittedName>
</protein>
<name>A0A1J8QXX1_9AGAM</name>
<gene>
    <name evidence="2" type="ORF">AZE42_05180</name>
</gene>